<comment type="similarity">
    <text evidence="2">Belongs to the RED family.</text>
</comment>
<evidence type="ECO:0000256" key="5">
    <source>
        <dbReference type="SAM" id="MobiDB-lite"/>
    </source>
</evidence>
<keyword evidence="4" id="KW-0539">Nucleus</keyword>
<feature type="compositionally biased region" description="Basic and acidic residues" evidence="5">
    <location>
        <begin position="97"/>
        <end position="123"/>
    </location>
</feature>
<reference evidence="8" key="2">
    <citation type="journal article" date="2006" name="PLoS Pathog.">
        <title>New perspectives on host-parasite interplay by comparative transcriptomic and proteomic analyses of Schistosoma japonicum.</title>
        <authorList>
            <person name="Liu F."/>
            <person name="Lu J."/>
            <person name="Hu W."/>
            <person name="Wang S.Y."/>
            <person name="Cui S.J."/>
            <person name="Chi M."/>
            <person name="Yan Q."/>
            <person name="Wang X.R."/>
            <person name="Song H.D."/>
            <person name="Xu X.N."/>
            <person name="Wang J.J."/>
            <person name="Zhang X.L."/>
            <person name="Zhang X."/>
            <person name="Wang Z.Q."/>
            <person name="Xue C.L."/>
            <person name="Brindley P.J."/>
            <person name="McManus D.P."/>
            <person name="Yang P.Y."/>
            <person name="Feng Z."/>
            <person name="Chen Z."/>
            <person name="Han Z.G."/>
        </authorList>
    </citation>
    <scope>NUCLEOTIDE SEQUENCE</scope>
</reference>
<feature type="region of interest" description="Disordered" evidence="5">
    <location>
        <begin position="376"/>
        <end position="420"/>
    </location>
</feature>
<evidence type="ECO:0000313" key="8">
    <source>
        <dbReference type="EMBL" id="AAW25834.1"/>
    </source>
</evidence>
<feature type="domain" description="Protein RED C-terminal" evidence="6">
    <location>
        <begin position="486"/>
        <end position="591"/>
    </location>
</feature>
<reference evidence="9" key="3">
    <citation type="journal article" date="2009" name="Nature">
        <title>The Schistosoma japonicum genome reveals features of host-parasite interplay.</title>
        <authorList>
            <person name="Liu F."/>
            <person name="Zhou Y."/>
            <person name="Wang Z.Q."/>
            <person name="Lu G."/>
            <person name="Zheng H."/>
            <person name="Brindley P.J."/>
            <person name="McManus D.P."/>
            <person name="Blair D."/>
            <person name="Zhang Q.H."/>
            <person name="Zhong Y."/>
            <person name="Wang S."/>
            <person name="Han Z.G."/>
            <person name="Chen Z."/>
        </authorList>
    </citation>
    <scope>NUCLEOTIDE SEQUENCE</scope>
    <source>
        <strain evidence="9">Anhui</strain>
    </source>
</reference>
<keyword evidence="3" id="KW-0677">Repeat</keyword>
<feature type="compositionally biased region" description="Basic residues" evidence="5">
    <location>
        <begin position="81"/>
        <end position="96"/>
    </location>
</feature>
<reference evidence="8" key="1">
    <citation type="submission" date="2004-11" db="EMBL/GenBank/DDBJ databases">
        <title>The full-length cDNA sequences of Schistosoma japonicum genes.</title>
        <authorList>
            <person name="Han Z."/>
        </authorList>
    </citation>
    <scope>NUCLEOTIDE SEQUENCE</scope>
</reference>
<evidence type="ECO:0000313" key="9">
    <source>
        <dbReference type="EMBL" id="CAX69315.1"/>
    </source>
</evidence>
<evidence type="ECO:0000256" key="2">
    <source>
        <dbReference type="ARBA" id="ARBA00006660"/>
    </source>
</evidence>
<dbReference type="InterPro" id="IPR012916">
    <property type="entry name" value="RED_N"/>
</dbReference>
<name>Q5DEC2_SCHJA</name>
<evidence type="ECO:0000259" key="7">
    <source>
        <dbReference type="Pfam" id="PF07808"/>
    </source>
</evidence>
<evidence type="ECO:0000256" key="4">
    <source>
        <dbReference type="ARBA" id="ARBA00023242"/>
    </source>
</evidence>
<evidence type="ECO:0000256" key="3">
    <source>
        <dbReference type="ARBA" id="ARBA00022737"/>
    </source>
</evidence>
<dbReference type="AlphaFoldDB" id="Q5DEC2"/>
<comment type="subcellular location">
    <subcellularLocation>
        <location evidence="1">Nucleus</location>
    </subcellularLocation>
</comment>
<reference evidence="9" key="4">
    <citation type="submission" date="2009-03" db="EMBL/GenBank/DDBJ databases">
        <authorList>
            <person name="Gang L."/>
        </authorList>
    </citation>
    <scope>NUCLEOTIDE SEQUENCE</scope>
    <source>
        <strain evidence="9">Anhui</strain>
    </source>
</reference>
<dbReference type="EMBL" id="AY814102">
    <property type="protein sequence ID" value="AAW25834.1"/>
    <property type="molecule type" value="mRNA"/>
</dbReference>
<dbReference type="Pfam" id="PF07808">
    <property type="entry name" value="RED_N"/>
    <property type="match status" value="1"/>
</dbReference>
<proteinExistence type="evidence at transcript level"/>
<dbReference type="EMBL" id="FN313581">
    <property type="protein sequence ID" value="CAX69315.1"/>
    <property type="molecule type" value="mRNA"/>
</dbReference>
<protein>
    <submittedName>
        <fullName evidence="9">Protein Red</fullName>
    </submittedName>
    <submittedName>
        <fullName evidence="8">SJCHGC05662 protein</fullName>
    </submittedName>
</protein>
<dbReference type="GO" id="GO:0005634">
    <property type="term" value="C:nucleus"/>
    <property type="evidence" value="ECO:0007669"/>
    <property type="project" value="UniProtKB-SubCell"/>
</dbReference>
<feature type="compositionally biased region" description="Basic and acidic residues" evidence="5">
    <location>
        <begin position="381"/>
        <end position="393"/>
    </location>
</feature>
<feature type="compositionally biased region" description="Low complexity" evidence="5">
    <location>
        <begin position="402"/>
        <end position="420"/>
    </location>
</feature>
<evidence type="ECO:0000256" key="1">
    <source>
        <dbReference type="ARBA" id="ARBA00004123"/>
    </source>
</evidence>
<dbReference type="InterPro" id="IPR012492">
    <property type="entry name" value="RED_C"/>
</dbReference>
<dbReference type="InterPro" id="IPR039896">
    <property type="entry name" value="Red-like"/>
</dbReference>
<sequence>MTDFIESVSNPLAPDVFVGHGEFPNHKLSNSDFRKLLMTPKPSSAQPSKTDDAHETVTRSSTHHSERSDRIRQDPNQTTTHRSKHKPSHKRHHGRSKKDIQKSDVSESVHRYRDRAKERRDGKLAAPTEEVEEDRELENDDDTLTRTADYRAVAPSSAAGASHAERRRMLIQESKYLGGDMEHTHLVKGLDYVLLQKVRLEIQNKEIEAEQALDDELNKPDNKIMKESSTNEEGIQYRTHLAANICNVLFNERLPERNEYFQPGRMAYRIELEDDSVDFEVPATVIRSKSDCLQIDGRGAGGITTNEIVINKLTQILSYLRAGKRHAKKAKLKGRVGAGGEKPEFDYEDSRHLHHTRKIANTDIFEGVGNDYLPTVKKHGKSDGKADSLDDSKVSNSHNRLSTSITNTTTTANNNNSSNINNESNNVQSSYFDIPANSNLNTTNSLNATKEFLNELSQRFGVKDESKLQEKASLERFFAKTQVTCYDECYPGFAESYDAMGDSDDEADFSKMDLGNKKGPVGRWDFETQEEYSDYMSNKEALPKAAFQYGVKMADGRRTRRIGPKDEKAELDRQLQKIQSIIQKRKQLAEDGGPVVKNPRF</sequence>
<dbReference type="PANTHER" id="PTHR12765">
    <property type="entry name" value="RED PROTEIN IK FACTOR CYTOKINE IK"/>
    <property type="match status" value="1"/>
</dbReference>
<dbReference type="Pfam" id="PF07807">
    <property type="entry name" value="RED_C"/>
    <property type="match status" value="1"/>
</dbReference>
<accession>Q5DEC2</accession>
<feature type="region of interest" description="Disordered" evidence="5">
    <location>
        <begin position="34"/>
        <end position="145"/>
    </location>
</feature>
<evidence type="ECO:0000259" key="6">
    <source>
        <dbReference type="Pfam" id="PF07807"/>
    </source>
</evidence>
<feature type="compositionally biased region" description="Acidic residues" evidence="5">
    <location>
        <begin position="129"/>
        <end position="142"/>
    </location>
</feature>
<feature type="compositionally biased region" description="Basic and acidic residues" evidence="5">
    <location>
        <begin position="49"/>
        <end position="73"/>
    </location>
</feature>
<organism evidence="8">
    <name type="scientific">Schistosoma japonicum</name>
    <name type="common">Blood fluke</name>
    <dbReference type="NCBI Taxonomy" id="6182"/>
    <lineage>
        <taxon>Eukaryota</taxon>
        <taxon>Metazoa</taxon>
        <taxon>Spiralia</taxon>
        <taxon>Lophotrochozoa</taxon>
        <taxon>Platyhelminthes</taxon>
        <taxon>Trematoda</taxon>
        <taxon>Digenea</taxon>
        <taxon>Strigeidida</taxon>
        <taxon>Schistosomatoidea</taxon>
        <taxon>Schistosomatidae</taxon>
        <taxon>Schistosoma</taxon>
    </lineage>
</organism>
<feature type="domain" description="RED-like N-terminal" evidence="7">
    <location>
        <begin position="95"/>
        <end position="331"/>
    </location>
</feature>